<feature type="transmembrane region" description="Helical" evidence="1">
    <location>
        <begin position="70"/>
        <end position="88"/>
    </location>
</feature>
<accession>A0ABU7XSQ6</accession>
<dbReference type="RefSeq" id="WP_303305762.1">
    <property type="nucleotide sequence ID" value="NZ_JAODOP010000004.1"/>
</dbReference>
<evidence type="ECO:0000256" key="1">
    <source>
        <dbReference type="SAM" id="Phobius"/>
    </source>
</evidence>
<organism evidence="2 3">
    <name type="scientific">Flavivirga spongiicola</name>
    <dbReference type="NCBI Taxonomy" id="421621"/>
    <lineage>
        <taxon>Bacteria</taxon>
        <taxon>Pseudomonadati</taxon>
        <taxon>Bacteroidota</taxon>
        <taxon>Flavobacteriia</taxon>
        <taxon>Flavobacteriales</taxon>
        <taxon>Flavobacteriaceae</taxon>
        <taxon>Flavivirga</taxon>
    </lineage>
</organism>
<comment type="caution">
    <text evidence="2">The sequence shown here is derived from an EMBL/GenBank/DDBJ whole genome shotgun (WGS) entry which is preliminary data.</text>
</comment>
<protein>
    <submittedName>
        <fullName evidence="2">Uncharacterized protein</fullName>
    </submittedName>
</protein>
<sequence>MEKSIESIWKQGFLEDSAMVAPKLNNLYNQKSIHIIDKFKRMFKINLNALVVFSFVLLPASFLVKIPVMGVLMFILLNVIVIVNKKLLKGLNNIDKNENSYEYLKSFDSWMKVQISINKKMSRYIYPYVFLAMVSGFWFSSPFRESMHRILGSHEVYFISGIPVFWVLAMLIIVVLLAIFGARIYKWDLYLVYGRILRKLDELITDMEDLRA</sequence>
<feature type="transmembrane region" description="Helical" evidence="1">
    <location>
        <begin position="163"/>
        <end position="185"/>
    </location>
</feature>
<proteinExistence type="predicted"/>
<name>A0ABU7XSQ6_9FLAO</name>
<keyword evidence="3" id="KW-1185">Reference proteome</keyword>
<gene>
    <name evidence="2" type="ORF">N1F79_09760</name>
</gene>
<feature type="transmembrane region" description="Helical" evidence="1">
    <location>
        <begin position="124"/>
        <end position="143"/>
    </location>
</feature>
<dbReference type="EMBL" id="JAODOP010000004">
    <property type="protein sequence ID" value="MEF3833416.1"/>
    <property type="molecule type" value="Genomic_DNA"/>
</dbReference>
<keyword evidence="1" id="KW-0472">Membrane</keyword>
<reference evidence="2 3" key="1">
    <citation type="submission" date="2022-09" db="EMBL/GenBank/DDBJ databases">
        <title>Genome sequencing of Flavivirga sp. MEBiC05379.</title>
        <authorList>
            <person name="Oh H.-M."/>
            <person name="Kwon K.K."/>
            <person name="Park M.J."/>
            <person name="Yang S.-H."/>
        </authorList>
    </citation>
    <scope>NUCLEOTIDE SEQUENCE [LARGE SCALE GENOMIC DNA]</scope>
    <source>
        <strain evidence="2 3">MEBiC05379</strain>
    </source>
</reference>
<feature type="transmembrane region" description="Helical" evidence="1">
    <location>
        <begin position="45"/>
        <end position="64"/>
    </location>
</feature>
<dbReference type="Proteomes" id="UP001337305">
    <property type="component" value="Unassembled WGS sequence"/>
</dbReference>
<evidence type="ECO:0000313" key="2">
    <source>
        <dbReference type="EMBL" id="MEF3833416.1"/>
    </source>
</evidence>
<keyword evidence="1" id="KW-0812">Transmembrane</keyword>
<keyword evidence="1" id="KW-1133">Transmembrane helix</keyword>
<evidence type="ECO:0000313" key="3">
    <source>
        <dbReference type="Proteomes" id="UP001337305"/>
    </source>
</evidence>